<comment type="similarity">
    <text evidence="2 5">Belongs to the nitrile hydratase subunit beta family.</text>
</comment>
<feature type="domain" description="Nitrile hydratase beta subunit" evidence="6">
    <location>
        <begin position="121"/>
        <end position="217"/>
    </location>
</feature>
<name>A0A848DI68_9PSEU</name>
<dbReference type="NCBIfam" id="TIGR03888">
    <property type="entry name" value="nitrile_beta"/>
    <property type="match status" value="1"/>
</dbReference>
<dbReference type="PIRSF" id="PIRSF001427">
    <property type="entry name" value="NHase_beta"/>
    <property type="match status" value="1"/>
</dbReference>
<comment type="catalytic activity">
    <reaction evidence="4 5">
        <text>an aliphatic primary amide = an aliphatic nitrile + H2O</text>
        <dbReference type="Rhea" id="RHEA:12673"/>
        <dbReference type="ChEBI" id="CHEBI:15377"/>
        <dbReference type="ChEBI" id="CHEBI:65285"/>
        <dbReference type="ChEBI" id="CHEBI:80291"/>
        <dbReference type="EC" id="4.2.1.84"/>
    </reaction>
</comment>
<evidence type="ECO:0000256" key="4">
    <source>
        <dbReference type="ARBA" id="ARBA00044877"/>
    </source>
</evidence>
<evidence type="ECO:0000256" key="3">
    <source>
        <dbReference type="ARBA" id="ARBA00023239"/>
    </source>
</evidence>
<evidence type="ECO:0000259" key="6">
    <source>
        <dbReference type="Pfam" id="PF02211"/>
    </source>
</evidence>
<dbReference type="InterPro" id="IPR008990">
    <property type="entry name" value="Elect_transpt_acc-like_dom_sf"/>
</dbReference>
<dbReference type="InterPro" id="IPR024690">
    <property type="entry name" value="CN_hydtase_beta_dom_C"/>
</dbReference>
<dbReference type="SUPFAM" id="SSF50090">
    <property type="entry name" value="Electron transport accessory proteins"/>
    <property type="match status" value="1"/>
</dbReference>
<dbReference type="Pfam" id="PF21006">
    <property type="entry name" value="NHase_beta_N"/>
    <property type="match status" value="1"/>
</dbReference>
<dbReference type="RefSeq" id="WP_169412967.1">
    <property type="nucleotide sequence ID" value="NZ_JAAXKZ010000035.1"/>
</dbReference>
<dbReference type="GO" id="GO:0046914">
    <property type="term" value="F:transition metal ion binding"/>
    <property type="evidence" value="ECO:0007669"/>
    <property type="project" value="InterPro"/>
</dbReference>
<dbReference type="Gene3D" id="2.30.30.50">
    <property type="match status" value="1"/>
</dbReference>
<evidence type="ECO:0000313" key="9">
    <source>
        <dbReference type="Proteomes" id="UP000586918"/>
    </source>
</evidence>
<comment type="caution">
    <text evidence="8">The sequence shown here is derived from an EMBL/GenBank/DDBJ whole genome shotgun (WGS) entry which is preliminary data.</text>
</comment>
<organism evidence="8 9">
    <name type="scientific">Pseudonocardia bannensis</name>
    <dbReference type="NCBI Taxonomy" id="630973"/>
    <lineage>
        <taxon>Bacteria</taxon>
        <taxon>Bacillati</taxon>
        <taxon>Actinomycetota</taxon>
        <taxon>Actinomycetes</taxon>
        <taxon>Pseudonocardiales</taxon>
        <taxon>Pseudonocardiaceae</taxon>
        <taxon>Pseudonocardia</taxon>
    </lineage>
</organism>
<dbReference type="GO" id="GO:0018822">
    <property type="term" value="F:nitrile hydratase activity"/>
    <property type="evidence" value="ECO:0007669"/>
    <property type="project" value="UniProtKB-EC"/>
</dbReference>
<dbReference type="Proteomes" id="UP000586918">
    <property type="component" value="Unassembled WGS sequence"/>
</dbReference>
<keyword evidence="9" id="KW-1185">Reference proteome</keyword>
<accession>A0A848DI68</accession>
<dbReference type="AlphaFoldDB" id="A0A848DI68"/>
<comment type="function">
    <text evidence="1 5">NHase catalyzes the hydration of various nitrile compounds to the corresponding amides.</text>
</comment>
<evidence type="ECO:0000313" key="8">
    <source>
        <dbReference type="EMBL" id="NMH92249.1"/>
    </source>
</evidence>
<dbReference type="InterPro" id="IPR003168">
    <property type="entry name" value="Nitrile_hydratase_bsu"/>
</dbReference>
<evidence type="ECO:0000256" key="1">
    <source>
        <dbReference type="ARBA" id="ARBA00004042"/>
    </source>
</evidence>
<feature type="domain" description="Nitrile hydratase beta subunit-like N-terminal" evidence="7">
    <location>
        <begin position="1"/>
        <end position="107"/>
    </location>
</feature>
<dbReference type="InterPro" id="IPR042262">
    <property type="entry name" value="CN_hydtase_beta_C"/>
</dbReference>
<dbReference type="EC" id="4.2.1.84" evidence="5"/>
<evidence type="ECO:0000256" key="2">
    <source>
        <dbReference type="ARBA" id="ARBA00009098"/>
    </source>
</evidence>
<evidence type="ECO:0000256" key="5">
    <source>
        <dbReference type="PIRNR" id="PIRNR001427"/>
    </source>
</evidence>
<proteinExistence type="inferred from homology"/>
<sequence length="219" mass="23688">MNGAQDLGGVMGFGPVVPEPEDVRFHADWEKRALALTLAAGATGAWSIDAGRHARESLHPADYLSSSYYEIWTKGLERLLVSHGLVSEEELTAGRSLEPGRPVGRVLRAADTPAALAAGSPYDRPADAPARFAVGDRVRTGNRHPAGHTRLPRYARDKHGVVEEVRGAFVFPDTSAHGDGEAPQWLYTVRFSGHELWGPDADPTLTVSIDAWENYLDAA</sequence>
<dbReference type="Pfam" id="PF02211">
    <property type="entry name" value="NHase_beta_C"/>
    <property type="match status" value="1"/>
</dbReference>
<dbReference type="EMBL" id="JAAXKZ010000035">
    <property type="protein sequence ID" value="NMH92249.1"/>
    <property type="molecule type" value="Genomic_DNA"/>
</dbReference>
<protein>
    <recommendedName>
        <fullName evidence="5">Nitrile hydratase subunit beta</fullName>
        <shortName evidence="5">NHase</shortName>
        <ecNumber evidence="5">4.2.1.84</ecNumber>
    </recommendedName>
</protein>
<dbReference type="InterPro" id="IPR049054">
    <property type="entry name" value="CN_hydtase_beta-like_N"/>
</dbReference>
<gene>
    <name evidence="8" type="primary">nthB</name>
    <name evidence="8" type="ORF">HF519_11840</name>
</gene>
<dbReference type="Gene3D" id="1.10.472.20">
    <property type="entry name" value="Nitrile hydratase, beta subunit"/>
    <property type="match status" value="1"/>
</dbReference>
<evidence type="ECO:0000259" key="7">
    <source>
        <dbReference type="Pfam" id="PF21006"/>
    </source>
</evidence>
<keyword evidence="3 5" id="KW-0456">Lyase</keyword>
<reference evidence="8 9" key="1">
    <citation type="submission" date="2020-04" db="EMBL/GenBank/DDBJ databases">
        <authorList>
            <person name="Klaysubun C."/>
            <person name="Duangmal K."/>
            <person name="Lipun K."/>
        </authorList>
    </citation>
    <scope>NUCLEOTIDE SEQUENCE [LARGE SCALE GENOMIC DNA]</scope>
    <source>
        <strain evidence="8 9">DSM 45300</strain>
    </source>
</reference>